<dbReference type="EMBL" id="JAENIB010000005">
    <property type="protein sequence ID" value="MBK1931366.1"/>
    <property type="molecule type" value="Genomic_DNA"/>
</dbReference>
<evidence type="ECO:0000313" key="5">
    <source>
        <dbReference type="Proteomes" id="UP000664048"/>
    </source>
</evidence>
<gene>
    <name evidence="2" type="ORF">J4M89_17410</name>
    <name evidence="1" type="ORF">JIN94_15870</name>
    <name evidence="3" type="ORF">LXE91_36005</name>
</gene>
<accession>A0A1E3FW49</accession>
<evidence type="ECO:0000313" key="3">
    <source>
        <dbReference type="EMBL" id="WFN22105.1"/>
    </source>
</evidence>
<evidence type="ECO:0000313" key="4">
    <source>
        <dbReference type="Proteomes" id="UP000611459"/>
    </source>
</evidence>
<reference evidence="3 6" key="3">
    <citation type="submission" date="2021-12" db="EMBL/GenBank/DDBJ databases">
        <title>Genomic and phenotypic characterization of three Burkholderia contaminans isolates recovered from different sources.</title>
        <authorList>
            <person name="Lopez De Volder A."/>
            <person name="Fan Y."/>
            <person name="Nunvar J."/>
            <person name="Herrera T."/>
            <person name="Timp W."/>
            <person name="Degrossi J."/>
        </authorList>
    </citation>
    <scope>NUCLEOTIDE SEQUENCE [LARGE SCALE GENOMIC DNA]</scope>
    <source>
        <strain evidence="3 6">LMG 23361</strain>
    </source>
</reference>
<dbReference type="Pfam" id="PF11226">
    <property type="entry name" value="DUF3022"/>
    <property type="match status" value="1"/>
</dbReference>
<reference evidence="2 5" key="2">
    <citation type="submission" date="2021-03" db="EMBL/GenBank/DDBJ databases">
        <title>Clinical course, treatment and visual outcome of an outbreak of Burkholderia contaminans endophthalmitis following cataract surgery.</title>
        <authorList>
            <person name="Lind C."/>
            <person name="Olsen K."/>
            <person name="Angelsen N.K."/>
            <person name="Krefting E.A."/>
            <person name="Fossen K."/>
            <person name="Gravningen K."/>
            <person name="Depoorter E."/>
            <person name="Vandamme P."/>
            <person name="Bertelsen G."/>
        </authorList>
    </citation>
    <scope>NUCLEOTIDE SEQUENCE [LARGE SCALE GENOMIC DNA]</scope>
    <source>
        <strain evidence="2 5">51242556</strain>
    </source>
</reference>
<protein>
    <submittedName>
        <fullName evidence="1">DUF3022 domain-containing protein</fullName>
    </submittedName>
</protein>
<dbReference type="OrthoDB" id="9035288at2"/>
<organism evidence="1 4">
    <name type="scientific">Burkholderia contaminans</name>
    <dbReference type="NCBI Taxonomy" id="488447"/>
    <lineage>
        <taxon>Bacteria</taxon>
        <taxon>Pseudomonadati</taxon>
        <taxon>Pseudomonadota</taxon>
        <taxon>Betaproteobacteria</taxon>
        <taxon>Burkholderiales</taxon>
        <taxon>Burkholderiaceae</taxon>
        <taxon>Burkholderia</taxon>
        <taxon>Burkholderia cepacia complex</taxon>
    </lineage>
</organism>
<dbReference type="EMBL" id="CP090642">
    <property type="protein sequence ID" value="WFN22105.1"/>
    <property type="molecule type" value="Genomic_DNA"/>
</dbReference>
<sequence>MQSHSRIWLENDEIDNDADGDTIDADDLDTTVHVDVETGRITFQAAWAEAADPPPETARHSVELVLDCDTMERYADLDESTRMRVHAILHATVEDLVDRLPDEHATLTIELTDAMLDAASRLQ</sequence>
<dbReference type="RefSeq" id="WP_039371564.1">
    <property type="nucleotide sequence ID" value="NZ_AP018359.1"/>
</dbReference>
<evidence type="ECO:0000313" key="6">
    <source>
        <dbReference type="Proteomes" id="UP001220209"/>
    </source>
</evidence>
<dbReference type="AlphaFoldDB" id="A0A1E3FW49"/>
<reference evidence="1" key="1">
    <citation type="submission" date="2021-01" db="EMBL/GenBank/DDBJ databases">
        <title>Outbreak of Burkholderia contaminns endophthalmitis traced to a clinical ventilation system.</title>
        <authorList>
            <person name="Lipuma J."/>
            <person name="Spilker T."/>
            <person name="Kratholm J."/>
        </authorList>
    </citation>
    <scope>NUCLEOTIDE SEQUENCE</scope>
    <source>
        <strain evidence="1">HI4954</strain>
    </source>
</reference>
<dbReference type="EMBL" id="JAGEMX010000005">
    <property type="protein sequence ID" value="MBO1831154.1"/>
    <property type="molecule type" value="Genomic_DNA"/>
</dbReference>
<dbReference type="InterPro" id="IPR021389">
    <property type="entry name" value="DUF3022"/>
</dbReference>
<dbReference type="Proteomes" id="UP000611459">
    <property type="component" value="Unassembled WGS sequence"/>
</dbReference>
<dbReference type="Proteomes" id="UP000664048">
    <property type="component" value="Unassembled WGS sequence"/>
</dbReference>
<evidence type="ECO:0000313" key="1">
    <source>
        <dbReference type="EMBL" id="MBK1931366.1"/>
    </source>
</evidence>
<dbReference type="Proteomes" id="UP001220209">
    <property type="component" value="Chromosome 3"/>
</dbReference>
<keyword evidence="5" id="KW-1185">Reference proteome</keyword>
<name>A0A1E3FW49_9BURK</name>
<evidence type="ECO:0000313" key="2">
    <source>
        <dbReference type="EMBL" id="MBO1831154.1"/>
    </source>
</evidence>
<proteinExistence type="predicted"/>
<dbReference type="GeneID" id="93194837"/>